<sequence length="169" mass="19436">MDSLTHSNIVTTDNRGSAKALWKAIKDRFASDESSNRARVFHEFLYVKFKEDALESYITDIKVAIKKLVDVGIDLPQDILAYLILFKLPDSLQLLKRQIMHSDKALTVQFQSGCLSFYQKSTILSKQREPSRTARIWIQWRAKEMHDGLSQSEARHKPLVGFMLAPTPR</sequence>
<dbReference type="STRING" id="1165861.A0A0L0V808"/>
<protein>
    <recommendedName>
        <fullName evidence="3">Retrotransposon gag domain-containing protein</fullName>
    </recommendedName>
</protein>
<dbReference type="Pfam" id="PF14223">
    <property type="entry name" value="Retrotran_gag_2"/>
    <property type="match status" value="1"/>
</dbReference>
<evidence type="ECO:0008006" key="3">
    <source>
        <dbReference type="Google" id="ProtNLM"/>
    </source>
</evidence>
<proteinExistence type="predicted"/>
<reference evidence="2" key="1">
    <citation type="submission" date="2014-03" db="EMBL/GenBank/DDBJ databases">
        <title>The Genome Sequence of Puccinia striiformis f. sp. tritici PST-78.</title>
        <authorList>
            <consortium name="The Broad Institute Genome Sequencing Platform"/>
            <person name="Cuomo C."/>
            <person name="Hulbert S."/>
            <person name="Chen X."/>
            <person name="Walker B."/>
            <person name="Young S.K."/>
            <person name="Zeng Q."/>
            <person name="Gargeya S."/>
            <person name="Fitzgerald M."/>
            <person name="Haas B."/>
            <person name="Abouelleil A."/>
            <person name="Alvarado L."/>
            <person name="Arachchi H.M."/>
            <person name="Berlin A.M."/>
            <person name="Chapman S.B."/>
            <person name="Goldberg J."/>
            <person name="Griggs A."/>
            <person name="Gujja S."/>
            <person name="Hansen M."/>
            <person name="Howarth C."/>
            <person name="Imamovic A."/>
            <person name="Larimer J."/>
            <person name="McCowan C."/>
            <person name="Montmayeur A."/>
            <person name="Murphy C."/>
            <person name="Neiman D."/>
            <person name="Pearson M."/>
            <person name="Priest M."/>
            <person name="Roberts A."/>
            <person name="Saif S."/>
            <person name="Shea T."/>
            <person name="Sisk P."/>
            <person name="Sykes S."/>
            <person name="Wortman J."/>
            <person name="Nusbaum C."/>
            <person name="Birren B."/>
        </authorList>
    </citation>
    <scope>NUCLEOTIDE SEQUENCE [LARGE SCALE GENOMIC DNA]</scope>
    <source>
        <strain evidence="2">race PST-78</strain>
    </source>
</reference>
<evidence type="ECO:0000313" key="1">
    <source>
        <dbReference type="EMBL" id="KNE95326.1"/>
    </source>
</evidence>
<gene>
    <name evidence="1" type="ORF">PSTG_11405</name>
</gene>
<evidence type="ECO:0000313" key="2">
    <source>
        <dbReference type="Proteomes" id="UP000054564"/>
    </source>
</evidence>
<dbReference type="EMBL" id="AJIL01000099">
    <property type="protein sequence ID" value="KNE95326.1"/>
    <property type="molecule type" value="Genomic_DNA"/>
</dbReference>
<dbReference type="OrthoDB" id="418757at2759"/>
<dbReference type="AlphaFoldDB" id="A0A0L0V808"/>
<name>A0A0L0V808_9BASI</name>
<keyword evidence="2" id="KW-1185">Reference proteome</keyword>
<accession>A0A0L0V808</accession>
<organism evidence="1 2">
    <name type="scientific">Puccinia striiformis f. sp. tritici PST-78</name>
    <dbReference type="NCBI Taxonomy" id="1165861"/>
    <lineage>
        <taxon>Eukaryota</taxon>
        <taxon>Fungi</taxon>
        <taxon>Dikarya</taxon>
        <taxon>Basidiomycota</taxon>
        <taxon>Pucciniomycotina</taxon>
        <taxon>Pucciniomycetes</taxon>
        <taxon>Pucciniales</taxon>
        <taxon>Pucciniaceae</taxon>
        <taxon>Puccinia</taxon>
    </lineage>
</organism>
<dbReference type="Proteomes" id="UP000054564">
    <property type="component" value="Unassembled WGS sequence"/>
</dbReference>
<comment type="caution">
    <text evidence="1">The sequence shown here is derived from an EMBL/GenBank/DDBJ whole genome shotgun (WGS) entry which is preliminary data.</text>
</comment>